<dbReference type="SUPFAM" id="SSF55729">
    <property type="entry name" value="Acyl-CoA N-acyltransferases (Nat)"/>
    <property type="match status" value="1"/>
</dbReference>
<protein>
    <submittedName>
        <fullName evidence="2">GNAT family N-acetyltransferase</fullName>
    </submittedName>
</protein>
<dbReference type="AlphaFoldDB" id="A0A9Q2W4X4"/>
<dbReference type="Pfam" id="PF13302">
    <property type="entry name" value="Acetyltransf_3"/>
    <property type="match status" value="1"/>
</dbReference>
<dbReference type="RefSeq" id="WP_214563081.1">
    <property type="nucleotide sequence ID" value="NZ_JAHEWX010000010.1"/>
</dbReference>
<gene>
    <name evidence="2" type="ORF">KK103_09485</name>
</gene>
<feature type="domain" description="N-acetyltransferase" evidence="1">
    <location>
        <begin position="20"/>
        <end position="168"/>
    </location>
</feature>
<dbReference type="InterPro" id="IPR016181">
    <property type="entry name" value="Acyl_CoA_acyltransferase"/>
</dbReference>
<sequence length="185" mass="20650">MPAPAVRLARLDPTGTDRQELLAFLTSEEFPFHVRRRISAADAASAVDSGAYRDDEHDTSWLDHDELGRIGLVRLEDLADPVPLFDLRLAGRFRGRGLGVPALRAVTDHVFTTMPAITRFEGQTREDNTAMRRVFVRAGWVQEAHYREAWPVDGGPAVGSVGYGVLRRDWETGETTPVPWDDVAR</sequence>
<dbReference type="GO" id="GO:0016747">
    <property type="term" value="F:acyltransferase activity, transferring groups other than amino-acyl groups"/>
    <property type="evidence" value="ECO:0007669"/>
    <property type="project" value="InterPro"/>
</dbReference>
<dbReference type="EMBL" id="JAHEWX010000010">
    <property type="protein sequence ID" value="MBT1541993.1"/>
    <property type="molecule type" value="Genomic_DNA"/>
</dbReference>
<organism evidence="2 3">
    <name type="scientific">Curtobacterium flaccumfaciens pv. flaccumfaciens</name>
    <dbReference type="NCBI Taxonomy" id="138532"/>
    <lineage>
        <taxon>Bacteria</taxon>
        <taxon>Bacillati</taxon>
        <taxon>Actinomycetota</taxon>
        <taxon>Actinomycetes</taxon>
        <taxon>Micrococcales</taxon>
        <taxon>Microbacteriaceae</taxon>
        <taxon>Curtobacterium</taxon>
    </lineage>
</organism>
<proteinExistence type="predicted"/>
<evidence type="ECO:0000313" key="2">
    <source>
        <dbReference type="EMBL" id="MBT1541993.1"/>
    </source>
</evidence>
<reference evidence="2" key="1">
    <citation type="submission" date="2021-05" db="EMBL/GenBank/DDBJ databases">
        <title>Whole genome sequence of Curtobacterium flaccumfaciens pv. flaccumfaciens strain CFBP 3417.</title>
        <authorList>
            <person name="Osdaghi E."/>
            <person name="Taghouti G."/>
            <person name="Portier P."/>
            <person name="Fazliarab A."/>
            <person name="Taghavi S.M."/>
            <person name="Briand M."/>
            <person name="Le-Saux M."/>
            <person name="Jacques M.-A."/>
        </authorList>
    </citation>
    <scope>NUCLEOTIDE SEQUENCE</scope>
    <source>
        <strain evidence="2">CFBP 3417</strain>
    </source>
</reference>
<comment type="caution">
    <text evidence="2">The sequence shown here is derived from an EMBL/GenBank/DDBJ whole genome shotgun (WGS) entry which is preliminary data.</text>
</comment>
<evidence type="ECO:0000313" key="3">
    <source>
        <dbReference type="Proteomes" id="UP000709437"/>
    </source>
</evidence>
<name>A0A9Q2W4X4_9MICO</name>
<dbReference type="PROSITE" id="PS51186">
    <property type="entry name" value="GNAT"/>
    <property type="match status" value="1"/>
</dbReference>
<evidence type="ECO:0000259" key="1">
    <source>
        <dbReference type="PROSITE" id="PS51186"/>
    </source>
</evidence>
<dbReference type="Gene3D" id="3.40.630.30">
    <property type="match status" value="1"/>
</dbReference>
<dbReference type="Proteomes" id="UP000709437">
    <property type="component" value="Unassembled WGS sequence"/>
</dbReference>
<accession>A0A9Q2W4X4</accession>
<dbReference type="InterPro" id="IPR000182">
    <property type="entry name" value="GNAT_dom"/>
</dbReference>